<dbReference type="NCBIfam" id="TIGR00125">
    <property type="entry name" value="cyt_tran_rel"/>
    <property type="match status" value="1"/>
</dbReference>
<dbReference type="SUPFAM" id="SSF52540">
    <property type="entry name" value="P-loop containing nucleoside triphosphate hydrolases"/>
    <property type="match status" value="1"/>
</dbReference>
<feature type="domain" description="Cytidyltransferase-like" evidence="1">
    <location>
        <begin position="11"/>
        <end position="140"/>
    </location>
</feature>
<dbReference type="InterPro" id="IPR027417">
    <property type="entry name" value="P-loop_NTPase"/>
</dbReference>
<evidence type="ECO:0000313" key="3">
    <source>
        <dbReference type="EMBL" id="MFD2661877.1"/>
    </source>
</evidence>
<dbReference type="SUPFAM" id="SSF52374">
    <property type="entry name" value="Nucleotidylyl transferase"/>
    <property type="match status" value="1"/>
</dbReference>
<dbReference type="PANTHER" id="PTHR37512">
    <property type="entry name" value="TRIFUNCTIONAL NAD BIOSYNTHESIS/REGULATOR PROTEIN NADR"/>
    <property type="match status" value="1"/>
</dbReference>
<feature type="domain" description="NadR/Ttd14 AAA" evidence="2">
    <location>
        <begin position="160"/>
        <end position="318"/>
    </location>
</feature>
<evidence type="ECO:0000259" key="2">
    <source>
        <dbReference type="Pfam" id="PF13521"/>
    </source>
</evidence>
<organism evidence="3 4">
    <name type="scientific">Paenibacillus thailandensis</name>
    <dbReference type="NCBI Taxonomy" id="393250"/>
    <lineage>
        <taxon>Bacteria</taxon>
        <taxon>Bacillati</taxon>
        <taxon>Bacillota</taxon>
        <taxon>Bacilli</taxon>
        <taxon>Bacillales</taxon>
        <taxon>Paenibacillaceae</taxon>
        <taxon>Paenibacillus</taxon>
    </lineage>
</organism>
<sequence length="344" mass="39445">MAGRERTTGLTLGKFAPLHRGHQLMIEQAIRETDEVIVVIYDCPETIDIPLNVRADWIRTLYPQVEVIKAWDGPSESGNTPEIKKLQEDYILSKLGGRKVTHFYSSEFYGEHMSAALGAVDRRVDPSRQQMPVSGTQVREAPYENRHFVDPVVYRDMITKVVFLGAPSTGKTTLAAHMAKCHRTVWMPEYGREYWEKHQTDRKLSLGQLEEIADGHLEREERLVQEARGTLFVDTNAITTYMFSLDYHGDATPRLTQLAEEAASRYDLVFVCDADIPNDDTWDRSGDVHRQLFQKKILADLRVRRIPYFGLSGTLEERAEKASRILASFRKYRSLGETLWPEPN</sequence>
<dbReference type="InterPro" id="IPR014729">
    <property type="entry name" value="Rossmann-like_a/b/a_fold"/>
</dbReference>
<dbReference type="EMBL" id="JBHUMY010000018">
    <property type="protein sequence ID" value="MFD2661877.1"/>
    <property type="molecule type" value="Genomic_DNA"/>
</dbReference>
<dbReference type="Proteomes" id="UP001597493">
    <property type="component" value="Unassembled WGS sequence"/>
</dbReference>
<dbReference type="RefSeq" id="WP_379275348.1">
    <property type="nucleotide sequence ID" value="NZ_JBHUGT010000039.1"/>
</dbReference>
<reference evidence="4" key="1">
    <citation type="journal article" date="2019" name="Int. J. Syst. Evol. Microbiol.">
        <title>The Global Catalogue of Microorganisms (GCM) 10K type strain sequencing project: providing services to taxonomists for standard genome sequencing and annotation.</title>
        <authorList>
            <consortium name="The Broad Institute Genomics Platform"/>
            <consortium name="The Broad Institute Genome Sequencing Center for Infectious Disease"/>
            <person name="Wu L."/>
            <person name="Ma J."/>
        </authorList>
    </citation>
    <scope>NUCLEOTIDE SEQUENCE [LARGE SCALE GENOMIC DNA]</scope>
    <source>
        <strain evidence="4">TISTR 1827</strain>
    </source>
</reference>
<accession>A0ABW5R099</accession>
<dbReference type="InterPro" id="IPR038727">
    <property type="entry name" value="NadR/Ttd14_AAA_dom"/>
</dbReference>
<dbReference type="Pfam" id="PF13521">
    <property type="entry name" value="AAA_28"/>
    <property type="match status" value="1"/>
</dbReference>
<comment type="caution">
    <text evidence="3">The sequence shown here is derived from an EMBL/GenBank/DDBJ whole genome shotgun (WGS) entry which is preliminary data.</text>
</comment>
<protein>
    <submittedName>
        <fullName evidence="3">AAA family ATPase</fullName>
    </submittedName>
</protein>
<evidence type="ECO:0000259" key="1">
    <source>
        <dbReference type="Pfam" id="PF01467"/>
    </source>
</evidence>
<dbReference type="PANTHER" id="PTHR37512:SF1">
    <property type="entry name" value="NADR_TTD14 AAA DOMAIN-CONTAINING PROTEIN"/>
    <property type="match status" value="1"/>
</dbReference>
<proteinExistence type="predicted"/>
<dbReference type="Gene3D" id="3.40.50.300">
    <property type="entry name" value="P-loop containing nucleotide triphosphate hydrolases"/>
    <property type="match status" value="1"/>
</dbReference>
<dbReference type="Gene3D" id="3.40.50.620">
    <property type="entry name" value="HUPs"/>
    <property type="match status" value="1"/>
</dbReference>
<evidence type="ECO:0000313" key="4">
    <source>
        <dbReference type="Proteomes" id="UP001597493"/>
    </source>
</evidence>
<gene>
    <name evidence="3" type="ORF">ACFSW5_16605</name>
</gene>
<name>A0ABW5R099_9BACL</name>
<dbReference type="InterPro" id="IPR004821">
    <property type="entry name" value="Cyt_trans-like"/>
</dbReference>
<dbReference type="InterPro" id="IPR052735">
    <property type="entry name" value="NAD_biosynth-regulator"/>
</dbReference>
<dbReference type="Pfam" id="PF01467">
    <property type="entry name" value="CTP_transf_like"/>
    <property type="match status" value="1"/>
</dbReference>
<keyword evidence="4" id="KW-1185">Reference proteome</keyword>